<dbReference type="EMBL" id="CP048914">
    <property type="protein sequence ID" value="QMS84866.1"/>
    <property type="molecule type" value="Genomic_DNA"/>
</dbReference>
<dbReference type="PROSITE" id="PS51918">
    <property type="entry name" value="RADICAL_SAM"/>
    <property type="match status" value="1"/>
</dbReference>
<dbReference type="InterPro" id="IPR058240">
    <property type="entry name" value="rSAM_sf"/>
</dbReference>
<evidence type="ECO:0000313" key="8">
    <source>
        <dbReference type="EMBL" id="QMS84866.1"/>
    </source>
</evidence>
<name>A0A7L7KRN5_9MOLU</name>
<dbReference type="GO" id="GO:0003824">
    <property type="term" value="F:catalytic activity"/>
    <property type="evidence" value="ECO:0007669"/>
    <property type="project" value="InterPro"/>
</dbReference>
<dbReference type="PIRSF" id="PIRSF004869">
    <property type="entry name" value="PflX_prd"/>
    <property type="match status" value="1"/>
</dbReference>
<keyword evidence="4 6" id="KW-0408">Iron</keyword>
<feature type="binding site" evidence="6">
    <location>
        <position position="85"/>
    </location>
    <ligand>
        <name>[4Fe-4S] cluster</name>
        <dbReference type="ChEBI" id="CHEBI:49883"/>
        <note>4Fe-4S-S-AdoMet</note>
    </ligand>
</feature>
<feature type="domain" description="Radical SAM core" evidence="7">
    <location>
        <begin position="66"/>
        <end position="286"/>
    </location>
</feature>
<dbReference type="AlphaFoldDB" id="A0A7L7KRN5"/>
<dbReference type="RefSeq" id="WP_258878487.1">
    <property type="nucleotide sequence ID" value="NZ_CP048914.1"/>
</dbReference>
<dbReference type="SUPFAM" id="SSF102114">
    <property type="entry name" value="Radical SAM enzymes"/>
    <property type="match status" value="1"/>
</dbReference>
<dbReference type="InterPro" id="IPR016431">
    <property type="entry name" value="Pyrv-formate_lyase-activ_prd"/>
</dbReference>
<evidence type="ECO:0000313" key="9">
    <source>
        <dbReference type="Proteomes" id="UP000514720"/>
    </source>
</evidence>
<keyword evidence="3 6" id="KW-0479">Metal-binding</keyword>
<dbReference type="GO" id="GO:0051539">
    <property type="term" value="F:4 iron, 4 sulfur cluster binding"/>
    <property type="evidence" value="ECO:0007669"/>
    <property type="project" value="UniProtKB-KW"/>
</dbReference>
<proteinExistence type="predicted"/>
<dbReference type="KEGG" id="xcl:G4Z02_03555"/>
<keyword evidence="1" id="KW-0004">4Fe-4S</keyword>
<dbReference type="Gene3D" id="3.20.20.70">
    <property type="entry name" value="Aldolase class I"/>
    <property type="match status" value="1"/>
</dbReference>
<keyword evidence="2 6" id="KW-0949">S-adenosyl-L-methionine</keyword>
<evidence type="ECO:0000256" key="4">
    <source>
        <dbReference type="ARBA" id="ARBA00023004"/>
    </source>
</evidence>
<sequence>MESLFYTVLSEQAVHCHVCEHHCVIKDNDMGICGVRKNNNGVLKVLNYNKTISVSIDPIRKKPLYHFLQNTNTYSFAAIGCNLRCAWCQNYSISQSQHTFNSIPGKPIKPQQHVDQAIHYGCPSISYTYSEPTIYVEYALETMKLAHKQGLKNIWVTNGFMSEQTIRAIIPYLDAVNIDYKASSEEIYSSYIGGRPEPILRNMKLFKEASVHIEVTTLIIPGVNDSTKELTSIVEDLTNTLRHDFIWHISRFFPSYKMKSTSPTPMNTLRTAKDIGTSYGIQHIYLGNV</sequence>
<dbReference type="CDD" id="cd01335">
    <property type="entry name" value="Radical_SAM"/>
    <property type="match status" value="1"/>
</dbReference>
<organism evidence="8 9">
    <name type="scientific">Candidatus Xianfuyuplasma coldseepsis</name>
    <dbReference type="NCBI Taxonomy" id="2782163"/>
    <lineage>
        <taxon>Bacteria</taxon>
        <taxon>Bacillati</taxon>
        <taxon>Mycoplasmatota</taxon>
        <taxon>Mollicutes</taxon>
        <taxon>Candidatus Izemoplasmatales</taxon>
        <taxon>Candidatus Izemoplasmataceae</taxon>
        <taxon>Candidatus Xianfuyuplasma</taxon>
    </lineage>
</organism>
<evidence type="ECO:0000256" key="2">
    <source>
        <dbReference type="ARBA" id="ARBA00022691"/>
    </source>
</evidence>
<dbReference type="InterPro" id="IPR013785">
    <property type="entry name" value="Aldolase_TIM"/>
</dbReference>
<dbReference type="PANTHER" id="PTHR30352:SF5">
    <property type="entry name" value="PYRUVATE FORMATE-LYASE 1-ACTIVATING ENZYME"/>
    <property type="match status" value="1"/>
</dbReference>
<evidence type="ECO:0000256" key="6">
    <source>
        <dbReference type="PIRSR" id="PIRSR004869-50"/>
    </source>
</evidence>
<feature type="binding site" evidence="6">
    <location>
        <position position="88"/>
    </location>
    <ligand>
        <name>[4Fe-4S] cluster</name>
        <dbReference type="ChEBI" id="CHEBI:49883"/>
        <note>4Fe-4S-S-AdoMet</note>
    </ligand>
</feature>
<feature type="binding site" evidence="6">
    <location>
        <position position="81"/>
    </location>
    <ligand>
        <name>[4Fe-4S] cluster</name>
        <dbReference type="ChEBI" id="CHEBI:49883"/>
        <note>4Fe-4S-S-AdoMet</note>
    </ligand>
</feature>
<evidence type="ECO:0000256" key="5">
    <source>
        <dbReference type="ARBA" id="ARBA00023014"/>
    </source>
</evidence>
<gene>
    <name evidence="8" type="primary">amrS</name>
    <name evidence="8" type="ORF">G4Z02_03555</name>
</gene>
<keyword evidence="9" id="KW-1185">Reference proteome</keyword>
<dbReference type="SFLD" id="SFLDS00029">
    <property type="entry name" value="Radical_SAM"/>
    <property type="match status" value="1"/>
</dbReference>
<dbReference type="GO" id="GO:0046872">
    <property type="term" value="F:metal ion binding"/>
    <property type="evidence" value="ECO:0007669"/>
    <property type="project" value="UniProtKB-KW"/>
</dbReference>
<dbReference type="Proteomes" id="UP000514720">
    <property type="component" value="Chromosome"/>
</dbReference>
<evidence type="ECO:0000256" key="3">
    <source>
        <dbReference type="ARBA" id="ARBA00022723"/>
    </source>
</evidence>
<dbReference type="PANTHER" id="PTHR30352">
    <property type="entry name" value="PYRUVATE FORMATE-LYASE-ACTIVATING ENZYME"/>
    <property type="match status" value="1"/>
</dbReference>
<comment type="cofactor">
    <cofactor evidence="6">
        <name>[4Fe-4S] cluster</name>
        <dbReference type="ChEBI" id="CHEBI:49883"/>
    </cofactor>
    <text evidence="6">Binds 1 [4Fe-4S] cluster. The cluster is coordinated with 3 cysteines and an exchangeable S-adenosyl-L-methionine.</text>
</comment>
<accession>A0A7L7KRN5</accession>
<protein>
    <submittedName>
        <fullName evidence="8">AmmeMemoRadiSam system radical SAM enzyme</fullName>
    </submittedName>
</protein>
<dbReference type="InterPro" id="IPR007197">
    <property type="entry name" value="rSAM"/>
</dbReference>
<dbReference type="SFLD" id="SFLDG01101">
    <property type="entry name" value="Uncharacterised_Radical_SAM_Su"/>
    <property type="match status" value="1"/>
</dbReference>
<dbReference type="InterPro" id="IPR027596">
    <property type="entry name" value="AmmeMemoSam_rS"/>
</dbReference>
<keyword evidence="5 6" id="KW-0411">Iron-sulfur</keyword>
<evidence type="ECO:0000256" key="1">
    <source>
        <dbReference type="ARBA" id="ARBA00022485"/>
    </source>
</evidence>
<dbReference type="Pfam" id="PF04055">
    <property type="entry name" value="Radical_SAM"/>
    <property type="match status" value="1"/>
</dbReference>
<dbReference type="InterPro" id="IPR034457">
    <property type="entry name" value="Organic_radical-activating"/>
</dbReference>
<dbReference type="NCBIfam" id="TIGR04337">
    <property type="entry name" value="AmmeMemoSam_rS"/>
    <property type="match status" value="1"/>
</dbReference>
<evidence type="ECO:0000259" key="7">
    <source>
        <dbReference type="PROSITE" id="PS51918"/>
    </source>
</evidence>
<reference evidence="8 9" key="1">
    <citation type="submission" date="2020-02" db="EMBL/GenBank/DDBJ databases">
        <authorList>
            <person name="Zheng R.K."/>
            <person name="Sun C.M."/>
        </authorList>
    </citation>
    <scope>NUCLEOTIDE SEQUENCE [LARGE SCALE GENOMIC DNA]</scope>
    <source>
        <strain evidence="9">zrk13</strain>
    </source>
</reference>